<keyword evidence="10" id="KW-1185">Reference proteome</keyword>
<feature type="domain" description="Sugar phosphate transporter" evidence="7">
    <location>
        <begin position="13"/>
        <end position="294"/>
    </location>
</feature>
<dbReference type="InterPro" id="IPR007345">
    <property type="entry name" value="Polysacch_pyruvyl_Trfase"/>
</dbReference>
<feature type="transmembrane region" description="Helical" evidence="6">
    <location>
        <begin position="45"/>
        <end position="63"/>
    </location>
</feature>
<feature type="transmembrane region" description="Helical" evidence="6">
    <location>
        <begin position="277"/>
        <end position="295"/>
    </location>
</feature>
<feature type="transmembrane region" description="Helical" evidence="6">
    <location>
        <begin position="148"/>
        <end position="169"/>
    </location>
</feature>
<dbReference type="EMBL" id="JACVVK020000181">
    <property type="protein sequence ID" value="KAK7486283.1"/>
    <property type="molecule type" value="Genomic_DNA"/>
</dbReference>
<sequence length="820" mass="90630">MAVTLQSLASIAAFCAWTVTSFFCHKLAKVAIDYFVSHLTSLTPVLGPILVTACQIICCYTAVRRELKFDGLFVVVASSHIAATLATNTSFYMLFASSTMAVKLLEPITSAIIQSLVLKTKMSMESALSMPVIITGAVLFVGDPFKSSVVTNGIILAFVSNVVLGIRNVGVKLQQSGDDHSVIHIHSRSVLRLVFAAISVVGAAKILEASVYDFPKGLSYFLFLSFLSGGFHVAYSFISTSVILLHMTVVGHAIANILKRVLVVMLLHVSGRRQASFWNWMGLVMCTCGLALYNLRKISSTRSPQQAEERATNPTDTEPYQPGSTVRKTTRLKLLLLTSLIAFGMFEAAVQLDGISIPRPLASFTRNVDETSGAAFTGNRETYMTRRALRPGSFLSLILNNGTAILSESALVSEILHVKPPRPQNATKDYGKNLRHGFVKWRDDKVLIDTSIVYQPERKPISDVHTFLKKKLIEVTQETDGLSPYLKTSDEVIAEAERVQQSLFSDLIGDKKYAVLIGAIAIENKGDSAITIGEVMMLEKLQIELLYYINVVRCTGEKLKHAQELVASHATDDVVILMHGGGNLIGYGVENDCREKAFQAFPKHKTIILSQSFFMYGSKATVAHRVEMYCCNPELTILLRDRLSLYIAKRLFTNGTKLLLAPDMAYAIGPISRFSPPVYDVVWLHRGDSETPVYKSLPTFPPNTSVRVSDWWGWTSPKGATTLETAHNMMMNGLLFLQRGRVVVTDRLHGHILCILLDIPHVLLDNADNKLSSYHNTWTRGLTNTRLTDNPQDAARLAMELLETYGKSLPPVVKPYTIEE</sequence>
<gene>
    <name evidence="9" type="ORF">BaRGS_00022453</name>
</gene>
<dbReference type="InterPro" id="IPR050186">
    <property type="entry name" value="TPT_transporter"/>
</dbReference>
<proteinExistence type="predicted"/>
<dbReference type="GO" id="GO:0016020">
    <property type="term" value="C:membrane"/>
    <property type="evidence" value="ECO:0007669"/>
    <property type="project" value="UniProtKB-SubCell"/>
</dbReference>
<evidence type="ECO:0000259" key="7">
    <source>
        <dbReference type="Pfam" id="PF03151"/>
    </source>
</evidence>
<keyword evidence="3 6" id="KW-1133">Transmembrane helix</keyword>
<evidence type="ECO:0000313" key="9">
    <source>
        <dbReference type="EMBL" id="KAK7486283.1"/>
    </source>
</evidence>
<comment type="subcellular location">
    <subcellularLocation>
        <location evidence="1">Membrane</location>
        <topology evidence="1">Multi-pass membrane protein</topology>
    </subcellularLocation>
</comment>
<keyword evidence="2 6" id="KW-0812">Transmembrane</keyword>
<dbReference type="Pfam" id="PF04230">
    <property type="entry name" value="PS_pyruv_trans"/>
    <property type="match status" value="1"/>
</dbReference>
<protein>
    <recommendedName>
        <fullName evidence="11">Sugar phosphate transporter domain-containing protein</fullName>
    </recommendedName>
</protein>
<organism evidence="9 10">
    <name type="scientific">Batillaria attramentaria</name>
    <dbReference type="NCBI Taxonomy" id="370345"/>
    <lineage>
        <taxon>Eukaryota</taxon>
        <taxon>Metazoa</taxon>
        <taxon>Spiralia</taxon>
        <taxon>Lophotrochozoa</taxon>
        <taxon>Mollusca</taxon>
        <taxon>Gastropoda</taxon>
        <taxon>Caenogastropoda</taxon>
        <taxon>Sorbeoconcha</taxon>
        <taxon>Cerithioidea</taxon>
        <taxon>Batillariidae</taxon>
        <taxon>Batillaria</taxon>
    </lineage>
</organism>
<name>A0ABD0KGI4_9CAEN</name>
<evidence type="ECO:0000256" key="6">
    <source>
        <dbReference type="SAM" id="Phobius"/>
    </source>
</evidence>
<keyword evidence="4 6" id="KW-0472">Membrane</keyword>
<comment type="caution">
    <text evidence="9">The sequence shown here is derived from an EMBL/GenBank/DDBJ whole genome shotgun (WGS) entry which is preliminary data.</text>
</comment>
<evidence type="ECO:0000259" key="8">
    <source>
        <dbReference type="Pfam" id="PF04230"/>
    </source>
</evidence>
<feature type="domain" description="Polysaccharide pyruvyl transferase" evidence="8">
    <location>
        <begin position="736"/>
        <end position="766"/>
    </location>
</feature>
<dbReference type="InterPro" id="IPR004853">
    <property type="entry name" value="Sugar_P_trans_dom"/>
</dbReference>
<evidence type="ECO:0000256" key="3">
    <source>
        <dbReference type="ARBA" id="ARBA00022989"/>
    </source>
</evidence>
<evidence type="ECO:0000256" key="5">
    <source>
        <dbReference type="SAM" id="MobiDB-lite"/>
    </source>
</evidence>
<evidence type="ECO:0008006" key="11">
    <source>
        <dbReference type="Google" id="ProtNLM"/>
    </source>
</evidence>
<dbReference type="Proteomes" id="UP001519460">
    <property type="component" value="Unassembled WGS sequence"/>
</dbReference>
<dbReference type="PANTHER" id="PTHR11132">
    <property type="entry name" value="SOLUTE CARRIER FAMILY 35"/>
    <property type="match status" value="1"/>
</dbReference>
<reference evidence="9 10" key="1">
    <citation type="journal article" date="2023" name="Sci. Data">
        <title>Genome assembly of the Korean intertidal mud-creeper Batillaria attramentaria.</title>
        <authorList>
            <person name="Patra A.K."/>
            <person name="Ho P.T."/>
            <person name="Jun S."/>
            <person name="Lee S.J."/>
            <person name="Kim Y."/>
            <person name="Won Y.J."/>
        </authorList>
    </citation>
    <scope>NUCLEOTIDE SEQUENCE [LARGE SCALE GENOMIC DNA]</scope>
    <source>
        <strain evidence="9">Wonlab-2016</strain>
    </source>
</reference>
<dbReference type="Pfam" id="PF03151">
    <property type="entry name" value="TPT"/>
    <property type="match status" value="1"/>
</dbReference>
<feature type="transmembrane region" description="Helical" evidence="6">
    <location>
        <begin position="190"/>
        <end position="212"/>
    </location>
</feature>
<feature type="compositionally biased region" description="Polar residues" evidence="5">
    <location>
        <begin position="303"/>
        <end position="318"/>
    </location>
</feature>
<dbReference type="AlphaFoldDB" id="A0ABD0KGI4"/>
<evidence type="ECO:0000256" key="4">
    <source>
        <dbReference type="ARBA" id="ARBA00023136"/>
    </source>
</evidence>
<evidence type="ECO:0000256" key="2">
    <source>
        <dbReference type="ARBA" id="ARBA00022692"/>
    </source>
</evidence>
<accession>A0ABD0KGI4</accession>
<evidence type="ECO:0000313" key="10">
    <source>
        <dbReference type="Proteomes" id="UP001519460"/>
    </source>
</evidence>
<feature type="transmembrane region" description="Helical" evidence="6">
    <location>
        <begin position="72"/>
        <end position="94"/>
    </location>
</feature>
<evidence type="ECO:0000256" key="1">
    <source>
        <dbReference type="ARBA" id="ARBA00004141"/>
    </source>
</evidence>
<feature type="region of interest" description="Disordered" evidence="5">
    <location>
        <begin position="303"/>
        <end position="325"/>
    </location>
</feature>